<dbReference type="Pfam" id="PF08668">
    <property type="entry name" value="HDOD"/>
    <property type="match status" value="1"/>
</dbReference>
<dbReference type="PROSITE" id="PS51833">
    <property type="entry name" value="HDOD"/>
    <property type="match status" value="1"/>
</dbReference>
<dbReference type="InterPro" id="IPR052340">
    <property type="entry name" value="RNase_Y/CdgJ"/>
</dbReference>
<protein>
    <submittedName>
        <fullName evidence="2">EAL and HDOD domain-containing protein</fullName>
    </submittedName>
</protein>
<dbReference type="Proteomes" id="UP001595530">
    <property type="component" value="Unassembled WGS sequence"/>
</dbReference>
<evidence type="ECO:0000259" key="1">
    <source>
        <dbReference type="PROSITE" id="PS51833"/>
    </source>
</evidence>
<dbReference type="RefSeq" id="WP_390323771.1">
    <property type="nucleotide sequence ID" value="NZ_JBHRTP010000023.1"/>
</dbReference>
<dbReference type="SUPFAM" id="SSF109604">
    <property type="entry name" value="HD-domain/PDEase-like"/>
    <property type="match status" value="1"/>
</dbReference>
<keyword evidence="3" id="KW-1185">Reference proteome</keyword>
<gene>
    <name evidence="2" type="ORF">ACFOFO_08525</name>
</gene>
<organism evidence="2 3">
    <name type="scientific">Undibacterium arcticum</name>
    <dbReference type="NCBI Taxonomy" id="1762892"/>
    <lineage>
        <taxon>Bacteria</taxon>
        <taxon>Pseudomonadati</taxon>
        <taxon>Pseudomonadota</taxon>
        <taxon>Betaproteobacteria</taxon>
        <taxon>Burkholderiales</taxon>
        <taxon>Oxalobacteraceae</taxon>
        <taxon>Undibacterium</taxon>
    </lineage>
</organism>
<evidence type="ECO:0000313" key="2">
    <source>
        <dbReference type="EMBL" id="MFC3108003.1"/>
    </source>
</evidence>
<evidence type="ECO:0000313" key="3">
    <source>
        <dbReference type="Proteomes" id="UP001595530"/>
    </source>
</evidence>
<dbReference type="PANTHER" id="PTHR33525">
    <property type="match status" value="1"/>
</dbReference>
<feature type="domain" description="HDOD" evidence="1">
    <location>
        <begin position="147"/>
        <end position="337"/>
    </location>
</feature>
<sequence>MVRMLAVTNWFEAVGTIPFLMPLTDAAALDPEHFSALPPDQVILCVTRAMCADTMAREKLHDLQARGFRIMLDWLPQRGEQIGDLDCLFGLDCNAGVPLGAVDWLHKSAGPHLAQRIADPTGFDQCRVAGFGWFSGSYPLHCSSIMPRHDGSSRTRLLKLLGLVARDAESRELETLLKQDPALSYQLIKLVNSAAFAHSAEITSFNQAINLLGRRQLQRWLQLLLYSRQQDNGEFSPLLSRAALRASLMEAFCRHSGGSREQQDRAFMTGIFSLLDVLFAMPLADIVKPLNLADDVLAALLERSGRLGQLLTLTAHAAGDCALPSPDALLAGEVASEVASEIASEIASDIDPNTYWHSVAQACRWAIQVSREA</sequence>
<comment type="caution">
    <text evidence="2">The sequence shown here is derived from an EMBL/GenBank/DDBJ whole genome shotgun (WGS) entry which is preliminary data.</text>
</comment>
<dbReference type="EMBL" id="JBHRTP010000023">
    <property type="protein sequence ID" value="MFC3108003.1"/>
    <property type="molecule type" value="Genomic_DNA"/>
</dbReference>
<accession>A0ABV7EZ29</accession>
<proteinExistence type="predicted"/>
<name>A0ABV7EZ29_9BURK</name>
<dbReference type="PANTHER" id="PTHR33525:SF4">
    <property type="entry name" value="CYCLIC DI-GMP PHOSPHODIESTERASE CDGJ"/>
    <property type="match status" value="1"/>
</dbReference>
<reference evidence="3" key="1">
    <citation type="journal article" date="2019" name="Int. J. Syst. Evol. Microbiol.">
        <title>The Global Catalogue of Microorganisms (GCM) 10K type strain sequencing project: providing services to taxonomists for standard genome sequencing and annotation.</title>
        <authorList>
            <consortium name="The Broad Institute Genomics Platform"/>
            <consortium name="The Broad Institute Genome Sequencing Center for Infectious Disease"/>
            <person name="Wu L."/>
            <person name="Ma J."/>
        </authorList>
    </citation>
    <scope>NUCLEOTIDE SEQUENCE [LARGE SCALE GENOMIC DNA]</scope>
    <source>
        <strain evidence="3">KCTC 42986</strain>
    </source>
</reference>
<dbReference type="Gene3D" id="1.10.3210.10">
    <property type="entry name" value="Hypothetical protein af1432"/>
    <property type="match status" value="1"/>
</dbReference>
<dbReference type="InterPro" id="IPR013976">
    <property type="entry name" value="HDOD"/>
</dbReference>